<dbReference type="PATRIC" id="fig|1227363.6.peg.894"/>
<dbReference type="Proteomes" id="UP000011912">
    <property type="component" value="Unassembled WGS sequence"/>
</dbReference>
<dbReference type="STRING" id="1227363.D271_04559"/>
<dbReference type="PANTHER" id="PTHR40066">
    <property type="entry name" value="UPF0473 PROTEIN CBO2561/CLC_2432"/>
    <property type="match status" value="1"/>
</dbReference>
<evidence type="ECO:0000256" key="2">
    <source>
        <dbReference type="HAMAP-Rule" id="MF_01448"/>
    </source>
</evidence>
<dbReference type="RefSeq" id="WP_009553826.1">
    <property type="nucleotide sequence ID" value="NZ_ANAG01000013.1"/>
</dbReference>
<sequence>MAEKQNMNDDSLITLVDDKGNETLYQILFTFQPDESDKGYVLLVPDDAQPGEQVDVTAFAYYPDEDGSATEAEFFEIEDDAEWEMVEGVLDTFLNDPNMQ</sequence>
<protein>
    <recommendedName>
        <fullName evidence="2">UPF0473 protein D271_04559</fullName>
    </recommendedName>
</protein>
<comment type="similarity">
    <text evidence="1 2">Belongs to the UPF0473 family.</text>
</comment>
<evidence type="ECO:0000313" key="3">
    <source>
        <dbReference type="EMBL" id="EKW99041.1"/>
    </source>
</evidence>
<dbReference type="HAMAP" id="MF_01448">
    <property type="entry name" value="UPF0473"/>
    <property type="match status" value="1"/>
</dbReference>
<dbReference type="AlphaFoldDB" id="M5J564"/>
<dbReference type="PANTHER" id="PTHR40066:SF1">
    <property type="entry name" value="UPF0473 PROTEIN CBO2561_CLC_2432"/>
    <property type="match status" value="1"/>
</dbReference>
<accession>M5J564</accession>
<name>M5J564_9LACO</name>
<gene>
    <name evidence="3" type="ORF">D271_04559</name>
</gene>
<evidence type="ECO:0000256" key="1">
    <source>
        <dbReference type="ARBA" id="ARBA00008439"/>
    </source>
</evidence>
<comment type="caution">
    <text evidence="3">The sequence shown here is derived from an EMBL/GenBank/DDBJ whole genome shotgun (WGS) entry which is preliminary data.</text>
</comment>
<dbReference type="EMBL" id="ANAG01000013">
    <property type="protein sequence ID" value="EKW99041.1"/>
    <property type="molecule type" value="Genomic_DNA"/>
</dbReference>
<reference evidence="3 4" key="1">
    <citation type="journal article" date="2013" name="Genome Announc.">
        <title>Genome Sequence of Lactobacillus saerimneri 30a (Formerly Lactobacillus sp. Strain 30a), a Reference Lactic Acid Bacterium Strain Producing Biogenic Amines.</title>
        <authorList>
            <person name="Romano A."/>
            <person name="Trip H."/>
            <person name="Campbell-Sills H."/>
            <person name="Bouchez O."/>
            <person name="Sherman D."/>
            <person name="Lolkema J.S."/>
            <person name="Lucas P.M."/>
        </authorList>
    </citation>
    <scope>NUCLEOTIDE SEQUENCE [LARGE SCALE GENOMIC DNA]</scope>
    <source>
        <strain evidence="3 4">30a</strain>
    </source>
</reference>
<organism evidence="3 4">
    <name type="scientific">Ligilactobacillus saerimneri 30a</name>
    <dbReference type="NCBI Taxonomy" id="1227363"/>
    <lineage>
        <taxon>Bacteria</taxon>
        <taxon>Bacillati</taxon>
        <taxon>Bacillota</taxon>
        <taxon>Bacilli</taxon>
        <taxon>Lactobacillales</taxon>
        <taxon>Lactobacillaceae</taxon>
        <taxon>Ligilactobacillus</taxon>
    </lineage>
</organism>
<dbReference type="Pfam" id="PF06949">
    <property type="entry name" value="DUF1292"/>
    <property type="match status" value="1"/>
</dbReference>
<evidence type="ECO:0000313" key="4">
    <source>
        <dbReference type="Proteomes" id="UP000011912"/>
    </source>
</evidence>
<proteinExistence type="inferred from homology"/>
<dbReference type="InterPro" id="IPR009711">
    <property type="entry name" value="UPF0473"/>
</dbReference>
<dbReference type="NCBIfam" id="NF010217">
    <property type="entry name" value="PRK13678.1-4"/>
    <property type="match status" value="1"/>
</dbReference>
<keyword evidence="4" id="KW-1185">Reference proteome</keyword>